<dbReference type="PROSITE" id="PS50023">
    <property type="entry name" value="LIM_DOMAIN_2"/>
    <property type="match status" value="1"/>
</dbReference>
<feature type="non-terminal residue" evidence="9">
    <location>
        <position position="1"/>
    </location>
</feature>
<evidence type="ECO:0000256" key="2">
    <source>
        <dbReference type="ARBA" id="ARBA00022723"/>
    </source>
</evidence>
<evidence type="ECO:0000256" key="3">
    <source>
        <dbReference type="ARBA" id="ARBA00022737"/>
    </source>
</evidence>
<proteinExistence type="predicted"/>
<keyword evidence="4 7" id="KW-0862">Zinc</keyword>
<dbReference type="GO" id="GO:0005737">
    <property type="term" value="C:cytoplasm"/>
    <property type="evidence" value="ECO:0007669"/>
    <property type="project" value="TreeGrafter"/>
</dbReference>
<protein>
    <recommendedName>
        <fullName evidence="8">LIM zinc-binding domain-containing protein</fullName>
    </recommendedName>
</protein>
<keyword evidence="3" id="KW-0677">Repeat</keyword>
<gene>
    <name evidence="9" type="ORF">BDK51DRAFT_9665</name>
</gene>
<keyword evidence="5 7" id="KW-0440">LIM domain</keyword>
<feature type="non-terminal residue" evidence="9">
    <location>
        <position position="51"/>
    </location>
</feature>
<dbReference type="Gene3D" id="2.10.110.10">
    <property type="entry name" value="Cysteine Rich Protein"/>
    <property type="match status" value="1"/>
</dbReference>
<dbReference type="OrthoDB" id="8062037at2759"/>
<evidence type="ECO:0000256" key="4">
    <source>
        <dbReference type="ARBA" id="ARBA00022833"/>
    </source>
</evidence>
<evidence type="ECO:0000256" key="7">
    <source>
        <dbReference type="PROSITE-ProRule" id="PRU00125"/>
    </source>
</evidence>
<feature type="domain" description="LIM zinc-binding" evidence="8">
    <location>
        <begin position="5"/>
        <end position="51"/>
    </location>
</feature>
<keyword evidence="10" id="KW-1185">Reference proteome</keyword>
<dbReference type="FunFam" id="2.10.110.10:FF:000001">
    <property type="entry name" value="Cysteine and glycine-rich protein 1"/>
    <property type="match status" value="1"/>
</dbReference>
<evidence type="ECO:0000313" key="9">
    <source>
        <dbReference type="EMBL" id="RKO88833.1"/>
    </source>
</evidence>
<name>A0A4P9WBB2_9FUNG</name>
<accession>A0A4P9WBB2</accession>
<evidence type="ECO:0000313" key="10">
    <source>
        <dbReference type="Proteomes" id="UP000269721"/>
    </source>
</evidence>
<dbReference type="GO" id="GO:0046872">
    <property type="term" value="F:metal ion binding"/>
    <property type="evidence" value="ECO:0007669"/>
    <property type="project" value="UniProtKB-KW"/>
</dbReference>
<dbReference type="Proteomes" id="UP000269721">
    <property type="component" value="Unassembled WGS sequence"/>
</dbReference>
<evidence type="ECO:0000256" key="5">
    <source>
        <dbReference type="ARBA" id="ARBA00023038"/>
    </source>
</evidence>
<dbReference type="AlphaFoldDB" id="A0A4P9WBB2"/>
<evidence type="ECO:0000259" key="8">
    <source>
        <dbReference type="PROSITE" id="PS50023"/>
    </source>
</evidence>
<reference evidence="10" key="1">
    <citation type="journal article" date="2018" name="Nat. Microbiol.">
        <title>Leveraging single-cell genomics to expand the fungal tree of life.</title>
        <authorList>
            <person name="Ahrendt S.R."/>
            <person name="Quandt C.A."/>
            <person name="Ciobanu D."/>
            <person name="Clum A."/>
            <person name="Salamov A."/>
            <person name="Andreopoulos B."/>
            <person name="Cheng J.F."/>
            <person name="Woyke T."/>
            <person name="Pelin A."/>
            <person name="Henrissat B."/>
            <person name="Reynolds N.K."/>
            <person name="Benny G.L."/>
            <person name="Smith M.E."/>
            <person name="James T.Y."/>
            <person name="Grigoriev I.V."/>
        </authorList>
    </citation>
    <scope>NUCLEOTIDE SEQUENCE [LARGE SCALE GENOMIC DNA]</scope>
</reference>
<dbReference type="PROSITE" id="PS00478">
    <property type="entry name" value="LIM_DOMAIN_1"/>
    <property type="match status" value="1"/>
</dbReference>
<evidence type="ECO:0000256" key="1">
    <source>
        <dbReference type="ARBA" id="ARBA00004123"/>
    </source>
</evidence>
<dbReference type="GO" id="GO:0030036">
    <property type="term" value="P:actin cytoskeleton organization"/>
    <property type="evidence" value="ECO:0007669"/>
    <property type="project" value="TreeGrafter"/>
</dbReference>
<dbReference type="SUPFAM" id="SSF57716">
    <property type="entry name" value="Glucocorticoid receptor-like (DNA-binding domain)"/>
    <property type="match status" value="1"/>
</dbReference>
<keyword evidence="2 7" id="KW-0479">Metal-binding</keyword>
<dbReference type="PANTHER" id="PTHR24215">
    <property type="entry name" value="RHO-GTPASE-ACTIVATING PROTEIN LRG1"/>
    <property type="match status" value="1"/>
</dbReference>
<organism evidence="9 10">
    <name type="scientific">Blyttiomyces helicus</name>
    <dbReference type="NCBI Taxonomy" id="388810"/>
    <lineage>
        <taxon>Eukaryota</taxon>
        <taxon>Fungi</taxon>
        <taxon>Fungi incertae sedis</taxon>
        <taxon>Chytridiomycota</taxon>
        <taxon>Chytridiomycota incertae sedis</taxon>
        <taxon>Chytridiomycetes</taxon>
        <taxon>Chytridiomycetes incertae sedis</taxon>
        <taxon>Blyttiomyces</taxon>
    </lineage>
</organism>
<sequence>FGGSAGCPKCTKSVYFAEQVLGPGGTKYHKLCFRCSECNKMLDSMTMAEKD</sequence>
<dbReference type="InterPro" id="IPR001781">
    <property type="entry name" value="Znf_LIM"/>
</dbReference>
<dbReference type="PANTHER" id="PTHR24215:SF35">
    <property type="entry name" value="MUSCLE LIM PROTEIN MLP84B"/>
    <property type="match status" value="1"/>
</dbReference>
<dbReference type="EMBL" id="KZ996451">
    <property type="protein sequence ID" value="RKO88833.1"/>
    <property type="molecule type" value="Genomic_DNA"/>
</dbReference>
<comment type="subcellular location">
    <subcellularLocation>
        <location evidence="1">Nucleus</location>
    </subcellularLocation>
</comment>
<keyword evidence="6" id="KW-0539">Nucleus</keyword>
<evidence type="ECO:0000256" key="6">
    <source>
        <dbReference type="ARBA" id="ARBA00023242"/>
    </source>
</evidence>
<dbReference type="GO" id="GO:0005634">
    <property type="term" value="C:nucleus"/>
    <property type="evidence" value="ECO:0007669"/>
    <property type="project" value="UniProtKB-SubCell"/>
</dbReference>
<dbReference type="Pfam" id="PF00412">
    <property type="entry name" value="LIM"/>
    <property type="match status" value="1"/>
</dbReference>